<comment type="caution">
    <text evidence="1">The sequence shown here is derived from an EMBL/GenBank/DDBJ whole genome shotgun (WGS) entry which is preliminary data.</text>
</comment>
<evidence type="ECO:0000313" key="2">
    <source>
        <dbReference type="Proteomes" id="UP000030147"/>
    </source>
</evidence>
<sequence>MKKWLFIVVVAAQAVYLLAMAGSYYLIEDFGETVTLQTAPVDPSDVFYGDYVILNYEVSTIPEGQLNEEELERGDKVFVYLAPVDDGSYEVQRASIQKQDAKENEVIMTGRYEFKANDGFQVDYGIGRYYVEDNTGETYENHSGDMTVEVAIAPWGQKKIVGVTLEE</sequence>
<organism evidence="1 2">
    <name type="scientific">Pontibacillus yanchengensis Y32</name>
    <dbReference type="NCBI Taxonomy" id="1385514"/>
    <lineage>
        <taxon>Bacteria</taxon>
        <taxon>Bacillati</taxon>
        <taxon>Bacillota</taxon>
        <taxon>Bacilli</taxon>
        <taxon>Bacillales</taxon>
        <taxon>Bacillaceae</taxon>
        <taxon>Pontibacillus</taxon>
    </lineage>
</organism>
<dbReference type="Proteomes" id="UP000030147">
    <property type="component" value="Unassembled WGS sequence"/>
</dbReference>
<dbReference type="Pfam" id="PF14345">
    <property type="entry name" value="GDYXXLXY"/>
    <property type="match status" value="1"/>
</dbReference>
<dbReference type="EMBL" id="AVBF01000037">
    <property type="protein sequence ID" value="KGP72140.1"/>
    <property type="molecule type" value="Genomic_DNA"/>
</dbReference>
<keyword evidence="2" id="KW-1185">Reference proteome</keyword>
<dbReference type="InterPro" id="IPR025833">
    <property type="entry name" value="GDYXXLXY"/>
</dbReference>
<dbReference type="OrthoDB" id="4868247at2"/>
<name>A0A0A2TS99_9BACI</name>
<dbReference type="eggNOG" id="COG4929">
    <property type="taxonomic scope" value="Bacteria"/>
</dbReference>
<accession>A0A0A2TS99</accession>
<reference evidence="1 2" key="1">
    <citation type="journal article" date="2015" name="Stand. Genomic Sci.">
        <title>High quality draft genome sequence of the moderately halophilic bacterium Pontibacillus yanchengensis Y32(T) and comparison among Pontibacillus genomes.</title>
        <authorList>
            <person name="Huang J."/>
            <person name="Qiao Z.X."/>
            <person name="Tang J.W."/>
            <person name="Wang G."/>
        </authorList>
    </citation>
    <scope>NUCLEOTIDE SEQUENCE [LARGE SCALE GENOMIC DNA]</scope>
    <source>
        <strain evidence="1 2">Y32</strain>
    </source>
</reference>
<evidence type="ECO:0000313" key="1">
    <source>
        <dbReference type="EMBL" id="KGP72140.1"/>
    </source>
</evidence>
<dbReference type="AlphaFoldDB" id="A0A0A2TS99"/>
<evidence type="ECO:0008006" key="3">
    <source>
        <dbReference type="Google" id="ProtNLM"/>
    </source>
</evidence>
<gene>
    <name evidence="1" type="ORF">N782_13840</name>
</gene>
<protein>
    <recommendedName>
        <fullName evidence="3">GDYXXLXY domain-containing protein</fullName>
    </recommendedName>
</protein>
<dbReference type="RefSeq" id="WP_036820839.1">
    <property type="nucleotide sequence ID" value="NZ_AVBF01000037.1"/>
</dbReference>
<dbReference type="STRING" id="1385514.N782_13840"/>
<proteinExistence type="predicted"/>